<dbReference type="GO" id="GO:0004519">
    <property type="term" value="F:endonuclease activity"/>
    <property type="evidence" value="ECO:0007669"/>
    <property type="project" value="UniProtKB-KW"/>
</dbReference>
<evidence type="ECO:0000259" key="2">
    <source>
        <dbReference type="Pfam" id="PF03372"/>
    </source>
</evidence>
<evidence type="ECO:0000313" key="3">
    <source>
        <dbReference type="EMBL" id="HIV00289.1"/>
    </source>
</evidence>
<reference evidence="3" key="2">
    <citation type="journal article" date="2021" name="PeerJ">
        <title>Extensive microbial diversity within the chicken gut microbiome revealed by metagenomics and culture.</title>
        <authorList>
            <person name="Gilroy R."/>
            <person name="Ravi A."/>
            <person name="Getino M."/>
            <person name="Pursley I."/>
            <person name="Horton D.L."/>
            <person name="Alikhan N.F."/>
            <person name="Baker D."/>
            <person name="Gharbi K."/>
            <person name="Hall N."/>
            <person name="Watson M."/>
            <person name="Adriaenssens E.M."/>
            <person name="Foster-Nyarko E."/>
            <person name="Jarju S."/>
            <person name="Secka A."/>
            <person name="Antonio M."/>
            <person name="Oren A."/>
            <person name="Chaudhuri R.R."/>
            <person name="La Ragione R."/>
            <person name="Hildebrand F."/>
            <person name="Pallen M.J."/>
        </authorList>
    </citation>
    <scope>NUCLEOTIDE SEQUENCE</scope>
    <source>
        <strain evidence="3">23406</strain>
    </source>
</reference>
<protein>
    <submittedName>
        <fullName evidence="3">Endonuclease/exonuclease/phosphatase family protein</fullName>
    </submittedName>
</protein>
<keyword evidence="1" id="KW-0472">Membrane</keyword>
<evidence type="ECO:0000313" key="4">
    <source>
        <dbReference type="Proteomes" id="UP000886891"/>
    </source>
</evidence>
<comment type="caution">
    <text evidence="3">The sequence shown here is derived from an EMBL/GenBank/DDBJ whole genome shotgun (WGS) entry which is preliminary data.</text>
</comment>
<dbReference type="AlphaFoldDB" id="A0A9D1NCS0"/>
<name>A0A9D1NCS0_9FIRM</name>
<keyword evidence="1" id="KW-1133">Transmembrane helix</keyword>
<keyword evidence="3" id="KW-0255">Endonuclease</keyword>
<feature type="transmembrane region" description="Helical" evidence="1">
    <location>
        <begin position="7"/>
        <end position="30"/>
    </location>
</feature>
<keyword evidence="3" id="KW-0540">Nuclease</keyword>
<reference evidence="3" key="1">
    <citation type="submission" date="2020-10" db="EMBL/GenBank/DDBJ databases">
        <authorList>
            <person name="Gilroy R."/>
        </authorList>
    </citation>
    <scope>NUCLEOTIDE SEQUENCE</scope>
    <source>
        <strain evidence="3">23406</strain>
    </source>
</reference>
<dbReference type="InterPro" id="IPR005135">
    <property type="entry name" value="Endo/exonuclease/phosphatase"/>
</dbReference>
<dbReference type="Gene3D" id="3.60.10.10">
    <property type="entry name" value="Endonuclease/exonuclease/phosphatase"/>
    <property type="match status" value="1"/>
</dbReference>
<sequence length="302" mass="33345">MKKAFRIVAWILVPIIVLAGIVVYFGAIYVSEQNAAARPACEQPAESAGGVTPVTVMSYNIRCFVPVTDAVDRWSNRKESVFGLIEAVNPDIFGVQELTMFQVSAFVDRFRDRYTMVGEARDGIGLGERSAIFFRTDRFRLLEYGTAWLSETPERPSIGWDASCNRVVTHVVLQDKTTGVVFAHYNTHFDHIGKVAQQQSGKLIADLIAASEYPALLTGDFNVPEGGEVYQGLTKYFRDAKEVALQSSDAPTYQGYGKKSEVIDFVFLSGAVTVQSYRVIDRFDGIYPSDHSALVVEALIGA</sequence>
<keyword evidence="1" id="KW-0812">Transmembrane</keyword>
<feature type="domain" description="Endonuclease/exonuclease/phosphatase" evidence="2">
    <location>
        <begin position="57"/>
        <end position="291"/>
    </location>
</feature>
<dbReference type="InterPro" id="IPR036691">
    <property type="entry name" value="Endo/exonu/phosph_ase_sf"/>
</dbReference>
<evidence type="ECO:0000256" key="1">
    <source>
        <dbReference type="SAM" id="Phobius"/>
    </source>
</evidence>
<dbReference type="EMBL" id="DVOH01000029">
    <property type="protein sequence ID" value="HIV00289.1"/>
    <property type="molecule type" value="Genomic_DNA"/>
</dbReference>
<dbReference type="PANTHER" id="PTHR12121:SF36">
    <property type="entry name" value="ENDONUCLEASE_EXONUCLEASE_PHOSPHATASE DOMAIN-CONTAINING PROTEIN"/>
    <property type="match status" value="1"/>
</dbReference>
<dbReference type="GO" id="GO:0000175">
    <property type="term" value="F:3'-5'-RNA exonuclease activity"/>
    <property type="evidence" value="ECO:0007669"/>
    <property type="project" value="TreeGrafter"/>
</dbReference>
<gene>
    <name evidence="3" type="ORF">IAB14_04140</name>
</gene>
<dbReference type="InterPro" id="IPR050410">
    <property type="entry name" value="CCR4/nocturin_mRNA_transcr"/>
</dbReference>
<dbReference type="SUPFAM" id="SSF56219">
    <property type="entry name" value="DNase I-like"/>
    <property type="match status" value="1"/>
</dbReference>
<keyword evidence="3" id="KW-0378">Hydrolase</keyword>
<dbReference type="PANTHER" id="PTHR12121">
    <property type="entry name" value="CARBON CATABOLITE REPRESSOR PROTEIN 4"/>
    <property type="match status" value="1"/>
</dbReference>
<accession>A0A9D1NCS0</accession>
<dbReference type="CDD" id="cd09083">
    <property type="entry name" value="EEP-1"/>
    <property type="match status" value="1"/>
</dbReference>
<organism evidence="3 4">
    <name type="scientific">Candidatus Stercoripulliclostridium merdipullorum</name>
    <dbReference type="NCBI Taxonomy" id="2840952"/>
    <lineage>
        <taxon>Bacteria</taxon>
        <taxon>Bacillati</taxon>
        <taxon>Bacillota</taxon>
        <taxon>Clostridia</taxon>
        <taxon>Eubacteriales</taxon>
        <taxon>Candidatus Stercoripulliclostridium</taxon>
    </lineage>
</organism>
<dbReference type="Proteomes" id="UP000886891">
    <property type="component" value="Unassembled WGS sequence"/>
</dbReference>
<proteinExistence type="predicted"/>
<dbReference type="Pfam" id="PF03372">
    <property type="entry name" value="Exo_endo_phos"/>
    <property type="match status" value="1"/>
</dbReference>